<name>A0AAD3N004_LATJO</name>
<evidence type="ECO:0000313" key="3">
    <source>
        <dbReference type="Proteomes" id="UP001279410"/>
    </source>
</evidence>
<feature type="region of interest" description="Disordered" evidence="1">
    <location>
        <begin position="13"/>
        <end position="39"/>
    </location>
</feature>
<reference evidence="2" key="1">
    <citation type="submission" date="2022-08" db="EMBL/GenBank/DDBJ databases">
        <title>Genome sequencing of akame (Lates japonicus).</title>
        <authorList>
            <person name="Hashiguchi Y."/>
            <person name="Takahashi H."/>
        </authorList>
    </citation>
    <scope>NUCLEOTIDE SEQUENCE</scope>
    <source>
        <strain evidence="2">Kochi</strain>
    </source>
</reference>
<sequence>MRRAILFSLPAEMMREEEENGQRDGMGGRTGKRGERSRERSACISLGEMESYYRYTKCCQQLHSEF</sequence>
<dbReference type="EMBL" id="BRZM01000061">
    <property type="protein sequence ID" value="GLD63323.1"/>
    <property type="molecule type" value="Genomic_DNA"/>
</dbReference>
<proteinExistence type="predicted"/>
<dbReference type="AlphaFoldDB" id="A0AAD3N004"/>
<organism evidence="2 3">
    <name type="scientific">Lates japonicus</name>
    <name type="common">Japanese lates</name>
    <dbReference type="NCBI Taxonomy" id="270547"/>
    <lineage>
        <taxon>Eukaryota</taxon>
        <taxon>Metazoa</taxon>
        <taxon>Chordata</taxon>
        <taxon>Craniata</taxon>
        <taxon>Vertebrata</taxon>
        <taxon>Euteleostomi</taxon>
        <taxon>Actinopterygii</taxon>
        <taxon>Neopterygii</taxon>
        <taxon>Teleostei</taxon>
        <taxon>Neoteleostei</taxon>
        <taxon>Acanthomorphata</taxon>
        <taxon>Carangaria</taxon>
        <taxon>Carangaria incertae sedis</taxon>
        <taxon>Centropomidae</taxon>
        <taxon>Lates</taxon>
    </lineage>
</organism>
<evidence type="ECO:0000256" key="1">
    <source>
        <dbReference type="SAM" id="MobiDB-lite"/>
    </source>
</evidence>
<protein>
    <submittedName>
        <fullName evidence="2">Guanine nucleotide exchange factor DBS isoform X1</fullName>
    </submittedName>
</protein>
<accession>A0AAD3N004</accession>
<keyword evidence="3" id="KW-1185">Reference proteome</keyword>
<dbReference type="Proteomes" id="UP001279410">
    <property type="component" value="Unassembled WGS sequence"/>
</dbReference>
<comment type="caution">
    <text evidence="2">The sequence shown here is derived from an EMBL/GenBank/DDBJ whole genome shotgun (WGS) entry which is preliminary data.</text>
</comment>
<gene>
    <name evidence="2" type="ORF">AKAME5_001495400</name>
</gene>
<evidence type="ECO:0000313" key="2">
    <source>
        <dbReference type="EMBL" id="GLD63323.1"/>
    </source>
</evidence>